<dbReference type="InterPro" id="IPR026674">
    <property type="entry name" value="FLACC1"/>
</dbReference>
<keyword evidence="3" id="KW-1185">Reference proteome</keyword>
<feature type="coiled-coil region" evidence="1">
    <location>
        <begin position="126"/>
        <end position="189"/>
    </location>
</feature>
<evidence type="ECO:0000256" key="1">
    <source>
        <dbReference type="SAM" id="Coils"/>
    </source>
</evidence>
<dbReference type="Proteomes" id="UP000823561">
    <property type="component" value="Chromosome 3"/>
</dbReference>
<accession>A0AAV6HBZ1</accession>
<evidence type="ECO:0008006" key="4">
    <source>
        <dbReference type="Google" id="ProtNLM"/>
    </source>
</evidence>
<name>A0AAV6HBZ1_9TELE</name>
<evidence type="ECO:0000313" key="2">
    <source>
        <dbReference type="EMBL" id="KAG5283486.1"/>
    </source>
</evidence>
<proteinExistence type="predicted"/>
<evidence type="ECO:0000313" key="3">
    <source>
        <dbReference type="Proteomes" id="UP000823561"/>
    </source>
</evidence>
<reference evidence="2" key="1">
    <citation type="submission" date="2020-10" db="EMBL/GenBank/DDBJ databases">
        <title>Chromosome-scale genome assembly of the Allis shad, Alosa alosa.</title>
        <authorList>
            <person name="Margot Z."/>
            <person name="Christophe K."/>
            <person name="Cabau C."/>
            <person name="Louis A."/>
            <person name="Berthelot C."/>
            <person name="Parey E."/>
            <person name="Roest Crollius H."/>
            <person name="Montfort J."/>
            <person name="Robinson-Rechavi M."/>
            <person name="Bucao C."/>
            <person name="Bouchez O."/>
            <person name="Gislard M."/>
            <person name="Lluch J."/>
            <person name="Milhes M."/>
            <person name="Lampietro C."/>
            <person name="Lopez Roques C."/>
            <person name="Donnadieu C."/>
            <person name="Braasch I."/>
            <person name="Desvignes T."/>
            <person name="Postlethwait J."/>
            <person name="Bobe J."/>
            <person name="Guiguen Y."/>
        </authorList>
    </citation>
    <scope>NUCLEOTIDE SEQUENCE</scope>
    <source>
        <strain evidence="2">M-15738</strain>
        <tissue evidence="2">Blood</tissue>
    </source>
</reference>
<dbReference type="EMBL" id="JADWDJ010000003">
    <property type="protein sequence ID" value="KAG5283486.1"/>
    <property type="molecule type" value="Genomic_DNA"/>
</dbReference>
<protein>
    <recommendedName>
        <fullName evidence="4">Protein FAM184A/B N-terminal domain-containing protein</fullName>
    </recommendedName>
</protein>
<keyword evidence="1" id="KW-0175">Coiled coil</keyword>
<dbReference type="PANTHER" id="PTHR21707">
    <property type="entry name" value="FLAGELLUM-ASSOCIATED COILED-COIL DOMAIN-CONTAINING PROTEIN 1"/>
    <property type="match status" value="1"/>
</dbReference>
<comment type="caution">
    <text evidence="2">The sequence shown here is derived from an EMBL/GenBank/DDBJ whole genome shotgun (WGS) entry which is preliminary data.</text>
</comment>
<dbReference type="PANTHER" id="PTHR21707:SF42">
    <property type="entry name" value="FLAGELLUM-ASSOCIATED COILED-COIL DOMAIN-CONTAINING PROTEIN 1"/>
    <property type="match status" value="1"/>
</dbReference>
<gene>
    <name evidence="2" type="ORF">AALO_G00042590</name>
</gene>
<sequence length="231" mass="27491">MQVVLQDMQEQMGKLTALLKDERRSHQHSCRALLEESDRRAERVRQMHQLEMNQLVEAHKKEIENIVELHSQHMEDERSYAAERYALLEKDYDFLKSSFRTYKDSIVEEMRSSWLKKENSWREEQERDLLEQMMSLKKQLSQCEMEKEEQRKAFEAEIAELHSHYSTEIKALEKELSEKEVSVTLLNTALMQTQYQLEIMNHNSSAVDAKKELTRRRVTTLQLTQSNAALE</sequence>
<dbReference type="GO" id="GO:0005737">
    <property type="term" value="C:cytoplasm"/>
    <property type="evidence" value="ECO:0007669"/>
    <property type="project" value="TreeGrafter"/>
</dbReference>
<dbReference type="AlphaFoldDB" id="A0AAV6HBZ1"/>
<organism evidence="2 3">
    <name type="scientific">Alosa alosa</name>
    <name type="common">allis shad</name>
    <dbReference type="NCBI Taxonomy" id="278164"/>
    <lineage>
        <taxon>Eukaryota</taxon>
        <taxon>Metazoa</taxon>
        <taxon>Chordata</taxon>
        <taxon>Craniata</taxon>
        <taxon>Vertebrata</taxon>
        <taxon>Euteleostomi</taxon>
        <taxon>Actinopterygii</taxon>
        <taxon>Neopterygii</taxon>
        <taxon>Teleostei</taxon>
        <taxon>Clupei</taxon>
        <taxon>Clupeiformes</taxon>
        <taxon>Clupeoidei</taxon>
        <taxon>Clupeidae</taxon>
        <taxon>Alosa</taxon>
    </lineage>
</organism>